<dbReference type="PANTHER" id="PTHR11078:SF3">
    <property type="entry name" value="ANTITERMINATION NUSB DOMAIN-CONTAINING PROTEIN"/>
    <property type="match status" value="1"/>
</dbReference>
<dbReference type="GO" id="GO:0031564">
    <property type="term" value="P:transcription antitermination"/>
    <property type="evidence" value="ECO:0007669"/>
    <property type="project" value="UniProtKB-KW"/>
</dbReference>
<reference evidence="8 9" key="1">
    <citation type="submission" date="2018-06" db="EMBL/GenBank/DDBJ databases">
        <title>Genomic Encyclopedia of Archaeal and Bacterial Type Strains, Phase II (KMG-II): from individual species to whole genera.</title>
        <authorList>
            <person name="Goeker M."/>
        </authorList>
    </citation>
    <scope>NUCLEOTIDE SEQUENCE [LARGE SCALE GENOMIC DNA]</scope>
    <source>
        <strain evidence="8 9">DSM 21851</strain>
    </source>
</reference>
<dbReference type="InterPro" id="IPR035926">
    <property type="entry name" value="NusB-like_sf"/>
</dbReference>
<name>A0A327WT71_LARAB</name>
<evidence type="ECO:0000256" key="4">
    <source>
        <dbReference type="ARBA" id="ARBA00023015"/>
    </source>
</evidence>
<keyword evidence="2 6" id="KW-0889">Transcription antitermination</keyword>
<dbReference type="Proteomes" id="UP000248790">
    <property type="component" value="Unassembled WGS sequence"/>
</dbReference>
<dbReference type="AlphaFoldDB" id="A0A327WT71"/>
<dbReference type="NCBIfam" id="TIGR01951">
    <property type="entry name" value="nusB"/>
    <property type="match status" value="1"/>
</dbReference>
<evidence type="ECO:0000256" key="5">
    <source>
        <dbReference type="ARBA" id="ARBA00023163"/>
    </source>
</evidence>
<dbReference type="RefSeq" id="WP_229310697.1">
    <property type="nucleotide sequence ID" value="NZ_QLMC01000004.1"/>
</dbReference>
<sequence length="391" mass="45500">MLNRRLLRIKVMQAFYALRQSELSSRQLAVDAITETFQPDLNSMEVQNLQQLEGFRRLATVLFEEGLTKGTPSEEEDIPRNVLIAANQALAEYRNSQTRERHRVFQSLLEDVRMLDNSLIRLLTLLLELAHVAQVDRERIRRYENVDARHIAKESSLDRNRIIQALREHKPLDVETIRRKIDWSDDPQMIRSIYNDILKEDELYRAYCEKAEHTADEDQQLVQHILRNVLLKQDPAKNYFEETDLSWAENGELVRSMAIKTLKSVQSPEGLKLTELTDDWEEDRLFLETLYKKALENDAEYEALLAEQLKNWDVERVAQLDKIILKLALAELLNFPNIPVKVTINEYIELAKQYSTPKSGKFVNGILDSLSEKLKSTGQLRKSGRGLLDNK</sequence>
<keyword evidence="5 6" id="KW-0804">Transcription</keyword>
<evidence type="ECO:0000256" key="1">
    <source>
        <dbReference type="ARBA" id="ARBA00005952"/>
    </source>
</evidence>
<dbReference type="Gene3D" id="1.10.940.10">
    <property type="entry name" value="NusB-like"/>
    <property type="match status" value="1"/>
</dbReference>
<evidence type="ECO:0000313" key="8">
    <source>
        <dbReference type="EMBL" id="RAJ95570.1"/>
    </source>
</evidence>
<feature type="domain" description="NusB/RsmB/TIM44" evidence="7">
    <location>
        <begin position="255"/>
        <end position="370"/>
    </location>
</feature>
<dbReference type="GO" id="GO:0003723">
    <property type="term" value="F:RNA binding"/>
    <property type="evidence" value="ECO:0007669"/>
    <property type="project" value="UniProtKB-UniRule"/>
</dbReference>
<proteinExistence type="inferred from homology"/>
<dbReference type="EMBL" id="QLMC01000004">
    <property type="protein sequence ID" value="RAJ95570.1"/>
    <property type="molecule type" value="Genomic_DNA"/>
</dbReference>
<dbReference type="Pfam" id="PF01029">
    <property type="entry name" value="NusB"/>
    <property type="match status" value="1"/>
</dbReference>
<comment type="function">
    <text evidence="6">Involved in transcription antitermination. Required for transcription of ribosomal RNA (rRNA) genes. Binds specifically to the boxA antiterminator sequence of the ribosomal RNA (rrn) operons.</text>
</comment>
<evidence type="ECO:0000259" key="7">
    <source>
        <dbReference type="Pfam" id="PF01029"/>
    </source>
</evidence>
<dbReference type="InterPro" id="IPR011605">
    <property type="entry name" value="NusB_fam"/>
</dbReference>
<evidence type="ECO:0000256" key="6">
    <source>
        <dbReference type="HAMAP-Rule" id="MF_00073"/>
    </source>
</evidence>
<keyword evidence="9" id="KW-1185">Reference proteome</keyword>
<evidence type="ECO:0000256" key="2">
    <source>
        <dbReference type="ARBA" id="ARBA00022814"/>
    </source>
</evidence>
<gene>
    <name evidence="6" type="primary">nusB</name>
    <name evidence="8" type="ORF">LX87_03317</name>
</gene>
<dbReference type="InterPro" id="IPR006027">
    <property type="entry name" value="NusB_RsmB_TIM44"/>
</dbReference>
<dbReference type="PANTHER" id="PTHR11078">
    <property type="entry name" value="N UTILIZATION SUBSTANCE PROTEIN B-RELATED"/>
    <property type="match status" value="1"/>
</dbReference>
<comment type="caution">
    <text evidence="8">The sequence shown here is derived from an EMBL/GenBank/DDBJ whole genome shotgun (WGS) entry which is preliminary data.</text>
</comment>
<protein>
    <recommendedName>
        <fullName evidence="6">Transcription antitermination protein NusB</fullName>
    </recommendedName>
    <alternativeName>
        <fullName evidence="6">Antitermination factor NusB</fullName>
    </alternativeName>
</protein>
<accession>A0A327WT71</accession>
<evidence type="ECO:0000256" key="3">
    <source>
        <dbReference type="ARBA" id="ARBA00022884"/>
    </source>
</evidence>
<evidence type="ECO:0000313" key="9">
    <source>
        <dbReference type="Proteomes" id="UP000248790"/>
    </source>
</evidence>
<organism evidence="8 9">
    <name type="scientific">Larkinella arboricola</name>
    <dbReference type="NCBI Taxonomy" id="643671"/>
    <lineage>
        <taxon>Bacteria</taxon>
        <taxon>Pseudomonadati</taxon>
        <taxon>Bacteroidota</taxon>
        <taxon>Cytophagia</taxon>
        <taxon>Cytophagales</taxon>
        <taxon>Spirosomataceae</taxon>
        <taxon>Larkinella</taxon>
    </lineage>
</organism>
<keyword evidence="4 6" id="KW-0805">Transcription regulation</keyword>
<dbReference type="HAMAP" id="MF_00073">
    <property type="entry name" value="NusB"/>
    <property type="match status" value="1"/>
</dbReference>
<dbReference type="SUPFAM" id="SSF48013">
    <property type="entry name" value="NusB-like"/>
    <property type="match status" value="1"/>
</dbReference>
<comment type="similarity">
    <text evidence="1 6">Belongs to the NusB family.</text>
</comment>
<dbReference type="GO" id="GO:0005829">
    <property type="term" value="C:cytosol"/>
    <property type="evidence" value="ECO:0007669"/>
    <property type="project" value="TreeGrafter"/>
</dbReference>
<keyword evidence="3 6" id="KW-0694">RNA-binding</keyword>
<dbReference type="GO" id="GO:0006353">
    <property type="term" value="P:DNA-templated transcription termination"/>
    <property type="evidence" value="ECO:0007669"/>
    <property type="project" value="UniProtKB-UniRule"/>
</dbReference>